<dbReference type="EMBL" id="FOZC01000003">
    <property type="protein sequence ID" value="SFR69530.1"/>
    <property type="molecule type" value="Genomic_DNA"/>
</dbReference>
<dbReference type="AlphaFoldDB" id="A0A1I6ITH4"/>
<dbReference type="Proteomes" id="UP000214760">
    <property type="component" value="Unassembled WGS sequence"/>
</dbReference>
<evidence type="ECO:0000313" key="1">
    <source>
        <dbReference type="EMBL" id="SFR69530.1"/>
    </source>
</evidence>
<name>A0A1I6ITH4_9FIRM</name>
<accession>A0A1I6ITH4</accession>
<proteinExistence type="predicted"/>
<organism evidence="1 2">
    <name type="scientific">[Clostridium] aminophilum</name>
    <dbReference type="NCBI Taxonomy" id="1526"/>
    <lineage>
        <taxon>Bacteria</taxon>
        <taxon>Bacillati</taxon>
        <taxon>Bacillota</taxon>
        <taxon>Clostridia</taxon>
        <taxon>Lachnospirales</taxon>
        <taxon>Lachnospiraceae</taxon>
    </lineage>
</organism>
<dbReference type="RefSeq" id="WP_031471803.1">
    <property type="nucleotide sequence ID" value="NZ_FOZC01000003.1"/>
</dbReference>
<reference evidence="1 2" key="1">
    <citation type="submission" date="2016-10" db="EMBL/GenBank/DDBJ databases">
        <authorList>
            <person name="de Groot N.N."/>
        </authorList>
    </citation>
    <scope>NUCLEOTIDE SEQUENCE [LARGE SCALE GENOMIC DNA]</scope>
    <source>
        <strain evidence="1 2">F</strain>
    </source>
</reference>
<gene>
    <name evidence="1" type="ORF">SAMN02910262_00721</name>
</gene>
<protein>
    <submittedName>
        <fullName evidence="1">Uncharacterized protein</fullName>
    </submittedName>
</protein>
<sequence>MEDKRIYDGFKGAVQNFAQYEMLDSYSFFSGLGKNFPIYTYKNYIATTTDTLERTQEKMLKNMSAAQKTVKHAHSGSSSF</sequence>
<evidence type="ECO:0000313" key="2">
    <source>
        <dbReference type="Proteomes" id="UP000214760"/>
    </source>
</evidence>